<evidence type="ECO:0000313" key="3">
    <source>
        <dbReference type="Proteomes" id="UP001293593"/>
    </source>
</evidence>
<dbReference type="Proteomes" id="UP001293593">
    <property type="component" value="Unassembled WGS sequence"/>
</dbReference>
<evidence type="ECO:0000313" key="2">
    <source>
        <dbReference type="EMBL" id="KAK4263688.1"/>
    </source>
</evidence>
<dbReference type="PANTHER" id="PTHR31896">
    <property type="entry name" value="FAMILY REGULATORY PROTEIN, PUTATIVE (AFU_ORTHOLOGUE AFUA_3G14730)-RELATED"/>
    <property type="match status" value="1"/>
</dbReference>
<dbReference type="InterPro" id="IPR023213">
    <property type="entry name" value="CAT-like_dom_sf"/>
</dbReference>
<dbReference type="InterPro" id="IPR051283">
    <property type="entry name" value="Sec_Metabolite_Acyltrans"/>
</dbReference>
<dbReference type="EMBL" id="JAWXYG010000009">
    <property type="protein sequence ID" value="KAK4263688.1"/>
    <property type="molecule type" value="Genomic_DNA"/>
</dbReference>
<sequence>MEAIRVISTTIVQARRHVDNGDSSQLIDLNPWDLQYIMLEYAQKGLLYHKPTSSPSFEHTETLIQHLKDSLSSVLDFYPPLAGRLAIIPNDDDDTSSVFITCNNAGVSFVHAIAGNTTVADIVEPTYVPQILYSFFPAGNFKNFEGTRVPLLAIQVTELVDGIFIASSTNHCLADVKPGWDFWNTWAEIFRNGLNHLGLDSKPATFERWFPHGINIERPIRIPFKEMMENHNKATINLVQPPVLCRRIFRFKREKIAELKAKANSEVEDSVIRNKISSLQAVLGHVWRSVIKNQDFDPEEEVTYRFLITAKSRVFHPPIPEDYFGITVQFTTVVMKVRDLVGDGGLGKFALGMNKAISSCTEEKIKRDFEAWIRNPIMRTQPAPNGKFMSTSSSPRTNFYDIDFSWGRPAAVRLGPANTRSWKLAADGGAEEGSFEFEMCASSKILEAMGRDPEFMQMVSPPVGATNRAMQ</sequence>
<dbReference type="GO" id="GO:0016740">
    <property type="term" value="F:transferase activity"/>
    <property type="evidence" value="ECO:0007669"/>
    <property type="project" value="UniProtKB-KW"/>
</dbReference>
<protein>
    <submittedName>
        <fullName evidence="2">Uncharacterized protein</fullName>
    </submittedName>
</protein>
<keyword evidence="1" id="KW-0808">Transferase</keyword>
<gene>
    <name evidence="2" type="ORF">QN277_029071</name>
</gene>
<dbReference type="PANTHER" id="PTHR31896:SF43">
    <property type="entry name" value="PROTEIN ENHANCED PSEUDOMONAS SUSCEPTIBILITY 1"/>
    <property type="match status" value="1"/>
</dbReference>
<dbReference type="Gene3D" id="3.30.559.10">
    <property type="entry name" value="Chloramphenicol acetyltransferase-like domain"/>
    <property type="match status" value="2"/>
</dbReference>
<accession>A0AAE1J691</accession>
<organism evidence="2 3">
    <name type="scientific">Acacia crassicarpa</name>
    <name type="common">northern wattle</name>
    <dbReference type="NCBI Taxonomy" id="499986"/>
    <lineage>
        <taxon>Eukaryota</taxon>
        <taxon>Viridiplantae</taxon>
        <taxon>Streptophyta</taxon>
        <taxon>Embryophyta</taxon>
        <taxon>Tracheophyta</taxon>
        <taxon>Spermatophyta</taxon>
        <taxon>Magnoliopsida</taxon>
        <taxon>eudicotyledons</taxon>
        <taxon>Gunneridae</taxon>
        <taxon>Pentapetalae</taxon>
        <taxon>rosids</taxon>
        <taxon>fabids</taxon>
        <taxon>Fabales</taxon>
        <taxon>Fabaceae</taxon>
        <taxon>Caesalpinioideae</taxon>
        <taxon>mimosoid clade</taxon>
        <taxon>Acacieae</taxon>
        <taxon>Acacia</taxon>
    </lineage>
</organism>
<name>A0AAE1J691_9FABA</name>
<comment type="caution">
    <text evidence="2">The sequence shown here is derived from an EMBL/GenBank/DDBJ whole genome shotgun (WGS) entry which is preliminary data.</text>
</comment>
<proteinExistence type="predicted"/>
<reference evidence="2" key="1">
    <citation type="submission" date="2023-10" db="EMBL/GenBank/DDBJ databases">
        <title>Chromosome-level genome of the transformable northern wattle, Acacia crassicarpa.</title>
        <authorList>
            <person name="Massaro I."/>
            <person name="Sinha N.R."/>
            <person name="Poethig S."/>
            <person name="Leichty A.R."/>
        </authorList>
    </citation>
    <scope>NUCLEOTIDE SEQUENCE</scope>
    <source>
        <strain evidence="2">Acra3RX</strain>
        <tissue evidence="2">Leaf</tissue>
    </source>
</reference>
<evidence type="ECO:0000256" key="1">
    <source>
        <dbReference type="ARBA" id="ARBA00022679"/>
    </source>
</evidence>
<dbReference type="Pfam" id="PF02458">
    <property type="entry name" value="Transferase"/>
    <property type="match status" value="1"/>
</dbReference>
<keyword evidence="3" id="KW-1185">Reference proteome</keyword>
<dbReference type="AlphaFoldDB" id="A0AAE1J691"/>